<keyword evidence="9" id="KW-1185">Reference proteome</keyword>
<dbReference type="EMBL" id="FNDD01000006">
    <property type="protein sequence ID" value="SDH00426.1"/>
    <property type="molecule type" value="Genomic_DNA"/>
</dbReference>
<dbReference type="InterPro" id="IPR017900">
    <property type="entry name" value="4Fe4S_Fe_S_CS"/>
</dbReference>
<keyword evidence="2 6" id="KW-0479">Metal-binding</keyword>
<dbReference type="PROSITE" id="PS51379">
    <property type="entry name" value="4FE4S_FER_2"/>
    <property type="match status" value="3"/>
</dbReference>
<dbReference type="STRING" id="861298.SAMN04488136_10673"/>
<gene>
    <name evidence="6" type="primary">napF</name>
    <name evidence="8" type="ORF">SAMN04488136_10673</name>
</gene>
<dbReference type="GO" id="GO:0051539">
    <property type="term" value="F:4 iron, 4 sulfur cluster binding"/>
    <property type="evidence" value="ECO:0007669"/>
    <property type="project" value="UniProtKB-UniRule"/>
</dbReference>
<comment type="function">
    <text evidence="6">Could be involved in the maturation of NapA, the catalytic subunit of the periplasmic nitrate reductase, before its export into the periplasm.</text>
</comment>
<dbReference type="GO" id="GO:0046872">
    <property type="term" value="F:metal ion binding"/>
    <property type="evidence" value="ECO:0007669"/>
    <property type="project" value="UniProtKB-KW"/>
</dbReference>
<organism evidence="8 9">
    <name type="scientific">Vibrio xiamenensis</name>
    <dbReference type="NCBI Taxonomy" id="861298"/>
    <lineage>
        <taxon>Bacteria</taxon>
        <taxon>Pseudomonadati</taxon>
        <taxon>Pseudomonadota</taxon>
        <taxon>Gammaproteobacteria</taxon>
        <taxon>Vibrionales</taxon>
        <taxon>Vibrionaceae</taxon>
        <taxon>Vibrio</taxon>
    </lineage>
</organism>
<keyword evidence="5 6" id="KW-0411">Iron-sulfur</keyword>
<dbReference type="Proteomes" id="UP000198854">
    <property type="component" value="Unassembled WGS sequence"/>
</dbReference>
<feature type="binding site" evidence="6">
    <location>
        <position position="73"/>
    </location>
    <ligand>
        <name>[4Fe-4S] cluster</name>
        <dbReference type="ChEBI" id="CHEBI:49883"/>
        <label>2</label>
    </ligand>
</feature>
<dbReference type="Gene3D" id="3.30.70.20">
    <property type="match status" value="2"/>
</dbReference>
<protein>
    <recommendedName>
        <fullName evidence="6">Ferredoxin-type protein NapF</fullName>
    </recommendedName>
</protein>
<keyword evidence="3 6" id="KW-0677">Repeat</keyword>
<feature type="binding site" evidence="6">
    <location>
        <position position="142"/>
    </location>
    <ligand>
        <name>[4Fe-4S] cluster</name>
        <dbReference type="ChEBI" id="CHEBI:49883"/>
        <label>3</label>
    </ligand>
</feature>
<dbReference type="Pfam" id="PF00037">
    <property type="entry name" value="Fer4"/>
    <property type="match status" value="1"/>
</dbReference>
<dbReference type="PROSITE" id="PS00198">
    <property type="entry name" value="4FE4S_FER_1"/>
    <property type="match status" value="1"/>
</dbReference>
<proteinExistence type="inferred from homology"/>
<dbReference type="Pfam" id="PF13187">
    <property type="entry name" value="Fer4_9"/>
    <property type="match status" value="1"/>
</dbReference>
<comment type="cofactor">
    <cofactor evidence="6">
        <name>[4Fe-4S] cluster</name>
        <dbReference type="ChEBI" id="CHEBI:49883"/>
    </cofactor>
</comment>
<keyword evidence="1 6" id="KW-0004">4Fe-4S</keyword>
<evidence type="ECO:0000313" key="8">
    <source>
        <dbReference type="EMBL" id="SDH00426.1"/>
    </source>
</evidence>
<keyword evidence="6" id="KW-0963">Cytoplasm</keyword>
<comment type="subunit">
    <text evidence="6">Interacts with the cytoplasmic NapA precursor.</text>
</comment>
<dbReference type="InterPro" id="IPR004496">
    <property type="entry name" value="NapF"/>
</dbReference>
<dbReference type="HAMAP" id="MF_02201">
    <property type="entry name" value="NapF"/>
    <property type="match status" value="1"/>
</dbReference>
<evidence type="ECO:0000256" key="1">
    <source>
        <dbReference type="ARBA" id="ARBA00022485"/>
    </source>
</evidence>
<evidence type="ECO:0000256" key="3">
    <source>
        <dbReference type="ARBA" id="ARBA00022737"/>
    </source>
</evidence>
<dbReference type="PANTHER" id="PTHR43687:SF1">
    <property type="entry name" value="FERREDOXIN III"/>
    <property type="match status" value="1"/>
</dbReference>
<feature type="binding site" evidence="6">
    <location>
        <position position="139"/>
    </location>
    <ligand>
        <name>[4Fe-4S] cluster</name>
        <dbReference type="ChEBI" id="CHEBI:49883"/>
        <label>3</label>
    </ligand>
</feature>
<dbReference type="OrthoDB" id="9808559at2"/>
<dbReference type="PANTHER" id="PTHR43687">
    <property type="entry name" value="ADENYLYLSULFATE REDUCTASE, BETA SUBUNIT"/>
    <property type="match status" value="1"/>
</dbReference>
<evidence type="ECO:0000256" key="2">
    <source>
        <dbReference type="ARBA" id="ARBA00022723"/>
    </source>
</evidence>
<dbReference type="GO" id="GO:0005737">
    <property type="term" value="C:cytoplasm"/>
    <property type="evidence" value="ECO:0007669"/>
    <property type="project" value="UniProtKB-SubCell"/>
</dbReference>
<evidence type="ECO:0000256" key="5">
    <source>
        <dbReference type="ARBA" id="ARBA00023014"/>
    </source>
</evidence>
<comment type="subcellular location">
    <subcellularLocation>
        <location evidence="6">Cytoplasm</location>
    </subcellularLocation>
</comment>
<name>A0A1G7YVX9_9VIBR</name>
<evidence type="ECO:0000256" key="6">
    <source>
        <dbReference type="HAMAP-Rule" id="MF_02201"/>
    </source>
</evidence>
<feature type="binding site" evidence="6">
    <location>
        <position position="149"/>
    </location>
    <ligand>
        <name>[4Fe-4S] cluster</name>
        <dbReference type="ChEBI" id="CHEBI:49883"/>
        <label>3</label>
    </ligand>
</feature>
<evidence type="ECO:0000259" key="7">
    <source>
        <dbReference type="PROSITE" id="PS51379"/>
    </source>
</evidence>
<dbReference type="SUPFAM" id="SSF54862">
    <property type="entry name" value="4Fe-4S ferredoxins"/>
    <property type="match status" value="1"/>
</dbReference>
<sequence>MVDNTRRRLFGKHALNHADNPLPWLKQPQQFTEQCTRCGRCVSACETQVIIKGDGGFPCLDFSKAECSFCYRCAAACPEALFLNQDHLPWHAKANVESNCLAQRNVDCRSCGDSCDEMAIHFKLAIGHVATPNIDEQSCSGCGACVSVCPVQAINIHHR</sequence>
<dbReference type="InterPro" id="IPR050572">
    <property type="entry name" value="Fe-S_Ferredoxin"/>
</dbReference>
<feature type="domain" description="4Fe-4S ferredoxin-type" evidence="7">
    <location>
        <begin position="130"/>
        <end position="159"/>
    </location>
</feature>
<evidence type="ECO:0000313" key="9">
    <source>
        <dbReference type="Proteomes" id="UP000198854"/>
    </source>
</evidence>
<comment type="similarity">
    <text evidence="6">Belongs to the NapF family.</text>
</comment>
<dbReference type="RefSeq" id="WP_093271403.1">
    <property type="nucleotide sequence ID" value="NZ_FNDD01000006.1"/>
</dbReference>
<feature type="binding site" evidence="6">
    <location>
        <position position="35"/>
    </location>
    <ligand>
        <name>[4Fe-4S] cluster</name>
        <dbReference type="ChEBI" id="CHEBI:49883"/>
        <label>1</label>
    </ligand>
</feature>
<keyword evidence="4 6" id="KW-0408">Iron</keyword>
<feature type="binding site" evidence="6">
    <location>
        <position position="38"/>
    </location>
    <ligand>
        <name>[4Fe-4S] cluster</name>
        <dbReference type="ChEBI" id="CHEBI:49883"/>
        <label>1</label>
    </ligand>
</feature>
<accession>A0A1G7YVX9</accession>
<dbReference type="InterPro" id="IPR017896">
    <property type="entry name" value="4Fe4S_Fe-S-bd"/>
</dbReference>
<feature type="binding site" evidence="6">
    <location>
        <position position="41"/>
    </location>
    <ligand>
        <name>[4Fe-4S] cluster</name>
        <dbReference type="ChEBI" id="CHEBI:49883"/>
        <label>1</label>
    </ligand>
</feature>
<feature type="binding site" evidence="6">
    <location>
        <position position="77"/>
    </location>
    <ligand>
        <name>[4Fe-4S] cluster</name>
        <dbReference type="ChEBI" id="CHEBI:49883"/>
        <label>2</label>
    </ligand>
</feature>
<feature type="domain" description="4Fe-4S ferredoxin-type" evidence="7">
    <location>
        <begin position="56"/>
        <end position="86"/>
    </location>
</feature>
<dbReference type="CDD" id="cd10564">
    <property type="entry name" value="NapF_like"/>
    <property type="match status" value="1"/>
</dbReference>
<feature type="binding site" evidence="6">
    <location>
        <position position="67"/>
    </location>
    <ligand>
        <name>[4Fe-4S] cluster</name>
        <dbReference type="ChEBI" id="CHEBI:49883"/>
        <label>2</label>
    </ligand>
</feature>
<evidence type="ECO:0000256" key="4">
    <source>
        <dbReference type="ARBA" id="ARBA00023004"/>
    </source>
</evidence>
<feature type="binding site" evidence="6">
    <location>
        <position position="70"/>
    </location>
    <ligand>
        <name>[4Fe-4S] cluster</name>
        <dbReference type="ChEBI" id="CHEBI:49883"/>
        <label>2</label>
    </ligand>
</feature>
<dbReference type="AlphaFoldDB" id="A0A1G7YVX9"/>
<reference evidence="8 9" key="1">
    <citation type="submission" date="2016-10" db="EMBL/GenBank/DDBJ databases">
        <authorList>
            <person name="de Groot N.N."/>
        </authorList>
    </citation>
    <scope>NUCLEOTIDE SEQUENCE [LARGE SCALE GENOMIC DNA]</scope>
    <source>
        <strain evidence="8 9">CGMCC 1.10228</strain>
    </source>
</reference>
<dbReference type="NCBIfam" id="TIGR00402">
    <property type="entry name" value="napF"/>
    <property type="match status" value="1"/>
</dbReference>
<feature type="binding site" evidence="6">
    <location>
        <position position="145"/>
    </location>
    <ligand>
        <name>[4Fe-4S] cluster</name>
        <dbReference type="ChEBI" id="CHEBI:49883"/>
        <label>3</label>
    </ligand>
</feature>
<feature type="domain" description="4Fe-4S ferredoxin-type" evidence="7">
    <location>
        <begin position="26"/>
        <end position="55"/>
    </location>
</feature>
<feature type="binding site" evidence="6">
    <location>
        <position position="45"/>
    </location>
    <ligand>
        <name>[4Fe-4S] cluster</name>
        <dbReference type="ChEBI" id="CHEBI:49883"/>
        <label>1</label>
    </ligand>
</feature>